<name>A0ABS5H1Z9_9BURK</name>
<organism evidence="1 2">
    <name type="scientific">Undibacterium rivi</name>
    <dbReference type="NCBI Taxonomy" id="2828729"/>
    <lineage>
        <taxon>Bacteria</taxon>
        <taxon>Pseudomonadati</taxon>
        <taxon>Pseudomonadota</taxon>
        <taxon>Betaproteobacteria</taxon>
        <taxon>Burkholderiales</taxon>
        <taxon>Oxalobacteraceae</taxon>
        <taxon>Undibacterium</taxon>
    </lineage>
</organism>
<comment type="caution">
    <text evidence="1">The sequence shown here is derived from an EMBL/GenBank/DDBJ whole genome shotgun (WGS) entry which is preliminary data.</text>
</comment>
<evidence type="ECO:0000313" key="1">
    <source>
        <dbReference type="EMBL" id="MBR7792697.1"/>
    </source>
</evidence>
<dbReference type="InterPro" id="IPR029033">
    <property type="entry name" value="His_PPase_superfam"/>
</dbReference>
<dbReference type="InterPro" id="IPR013078">
    <property type="entry name" value="His_Pase_superF_clade-1"/>
</dbReference>
<evidence type="ECO:0000313" key="2">
    <source>
        <dbReference type="Proteomes" id="UP000682982"/>
    </source>
</evidence>
<dbReference type="Proteomes" id="UP000682982">
    <property type="component" value="Unassembled WGS sequence"/>
</dbReference>
<dbReference type="CDD" id="cd07067">
    <property type="entry name" value="HP_PGM_like"/>
    <property type="match status" value="1"/>
</dbReference>
<dbReference type="RefSeq" id="WP_212678751.1">
    <property type="nucleotide sequence ID" value="NZ_JAGSPK010000003.1"/>
</dbReference>
<dbReference type="SUPFAM" id="SSF53254">
    <property type="entry name" value="Phosphoglycerate mutase-like"/>
    <property type="match status" value="1"/>
</dbReference>
<dbReference type="SMART" id="SM00855">
    <property type="entry name" value="PGAM"/>
    <property type="match status" value="1"/>
</dbReference>
<dbReference type="EMBL" id="JAGSPK010000003">
    <property type="protein sequence ID" value="MBR7792697.1"/>
    <property type="molecule type" value="Genomic_DNA"/>
</dbReference>
<sequence>MLLHLIRHTKPVIAPGICYGQSDLAVALSDCSSLAASLKSCWPAHIPVYSSPLQRCTQLANLLSSTPRMDTRIMELNFGHWEMQAWEQIPRTEIDAWAADVVHYHPGQQENLVQMAGRVSAFLHDLHATAEPEAVIVCHAGVIKMISAWENGLGSVGIAQRAAQSKNEFSYGCCIDINIVM</sequence>
<protein>
    <submittedName>
        <fullName evidence="1">Histidine phosphatase family protein</fullName>
    </submittedName>
</protein>
<gene>
    <name evidence="1" type="ORF">KDM87_08840</name>
</gene>
<reference evidence="1 2" key="1">
    <citation type="submission" date="2021-04" db="EMBL/GenBank/DDBJ databases">
        <title>novel species isolated from subtropical streams in China.</title>
        <authorList>
            <person name="Lu H."/>
        </authorList>
    </citation>
    <scope>NUCLEOTIDE SEQUENCE [LARGE SCALE GENOMIC DNA]</scope>
    <source>
        <strain evidence="1 2">FT147W</strain>
    </source>
</reference>
<proteinExistence type="predicted"/>
<dbReference type="Gene3D" id="3.40.50.1240">
    <property type="entry name" value="Phosphoglycerate mutase-like"/>
    <property type="match status" value="1"/>
</dbReference>
<accession>A0ABS5H1Z9</accession>
<dbReference type="Pfam" id="PF00300">
    <property type="entry name" value="His_Phos_1"/>
    <property type="match status" value="1"/>
</dbReference>
<keyword evidence="2" id="KW-1185">Reference proteome</keyword>